<dbReference type="EMBL" id="DQ882597">
    <property type="protein sequence ID" value="ABI95936.1"/>
    <property type="molecule type" value="Genomic_DNA"/>
</dbReference>
<dbReference type="RefSeq" id="WP_010958117.1">
    <property type="nucleotide sequence ID" value="NZ_AP019757.1"/>
</dbReference>
<evidence type="ECO:0000313" key="1">
    <source>
        <dbReference type="EMBL" id="ABI95900.1"/>
    </source>
</evidence>
<proteinExistence type="predicted"/>
<evidence type="ECO:0000313" key="3">
    <source>
        <dbReference type="EMBL" id="ABI95936.1"/>
    </source>
</evidence>
<organism evidence="3">
    <name type="scientific">Coxiella burnetii</name>
    <dbReference type="NCBI Taxonomy" id="777"/>
    <lineage>
        <taxon>Bacteria</taxon>
        <taxon>Pseudomonadati</taxon>
        <taxon>Pseudomonadota</taxon>
        <taxon>Gammaproteobacteria</taxon>
        <taxon>Legionellales</taxon>
        <taxon>Coxiellaceae</taxon>
        <taxon>Coxiella</taxon>
    </lineage>
</organism>
<dbReference type="EMBL" id="DQ882576">
    <property type="protein sequence ID" value="ABI95900.1"/>
    <property type="molecule type" value="Genomic_DNA"/>
</dbReference>
<dbReference type="EMBL" id="DQ882581">
    <property type="protein sequence ID" value="ABI95909.1"/>
    <property type="molecule type" value="Genomic_DNA"/>
</dbReference>
<protein>
    <submittedName>
        <fullName evidence="3">Uncharacterized protein</fullName>
    </submittedName>
</protein>
<name>Q06HI6_COXBE</name>
<sequence>MSFEHTFDREVITAVGDVEMPMAPKGNLAFPLTVPPVC</sequence>
<dbReference type="AlphaFoldDB" id="Q06HI6"/>
<accession>Q06HI6</accession>
<reference evidence="3" key="1">
    <citation type="submission" date="2006-08" db="EMBL/GenBank/DDBJ databases">
        <title>Use of IS1111 Insertion Sequences for Differentiation of Coxiella burnetii Isolates.</title>
        <authorList>
            <person name="Denison A.M."/>
            <person name="Thompson H.A."/>
            <person name="Massung R.F."/>
        </authorList>
    </citation>
    <scope>NUCLEOTIDE SEQUENCE</scope>
    <source>
        <strain evidence="2">Henzerling RSA 331</strain>
        <strain evidence="1">Henzerling RSA 343</strain>
        <strain evidence="3">M44</strain>
    </source>
</reference>
<evidence type="ECO:0000313" key="2">
    <source>
        <dbReference type="EMBL" id="ABI95909.1"/>
    </source>
</evidence>